<dbReference type="GeneID" id="14403926"/>
<evidence type="ECO:0000256" key="1">
    <source>
        <dbReference type="HAMAP-Rule" id="MF_00582"/>
    </source>
</evidence>
<name>L0K0E0_9EURY</name>
<comment type="similarity">
    <text evidence="1">Belongs to the UPF0215 family.</text>
</comment>
<accession>L0K0E0</accession>
<evidence type="ECO:0000313" key="3">
    <source>
        <dbReference type="Proteomes" id="UP000010878"/>
    </source>
</evidence>
<dbReference type="EMBL" id="CP003929">
    <property type="protein sequence ID" value="AGB38020.1"/>
    <property type="molecule type" value="Genomic_DNA"/>
</dbReference>
<dbReference type="PANTHER" id="PTHR39518">
    <property type="entry name" value="UPF0215 PROTEIN MJ1150"/>
    <property type="match status" value="1"/>
</dbReference>
<dbReference type="Pfam" id="PF01949">
    <property type="entry name" value="Endo_dU"/>
    <property type="match status" value="1"/>
</dbReference>
<dbReference type="Gene3D" id="3.30.2170.10">
    <property type="entry name" value="archaeoglobus fulgidus dsm 4304 superfamily"/>
    <property type="match status" value="1"/>
</dbReference>
<dbReference type="STRING" id="694430.Natoc_2242"/>
<keyword evidence="3" id="KW-1185">Reference proteome</keyword>
<dbReference type="HAMAP" id="MF_00582">
    <property type="entry name" value="UPF0215"/>
    <property type="match status" value="1"/>
</dbReference>
<reference evidence="2 3" key="1">
    <citation type="submission" date="2012-11" db="EMBL/GenBank/DDBJ databases">
        <title>FINISHED of Natronococcus occultus SP4, DSM 3396.</title>
        <authorList>
            <consortium name="DOE Joint Genome Institute"/>
            <person name="Eisen J."/>
            <person name="Huntemann M."/>
            <person name="Wei C.-L."/>
            <person name="Han J."/>
            <person name="Detter J.C."/>
            <person name="Han C."/>
            <person name="Tapia R."/>
            <person name="Chen A."/>
            <person name="Kyrpides N."/>
            <person name="Mavromatis K."/>
            <person name="Markowitz V."/>
            <person name="Szeto E."/>
            <person name="Ivanova N."/>
            <person name="Mikhailova N."/>
            <person name="Ovchinnikova G."/>
            <person name="Pagani I."/>
            <person name="Pati A."/>
            <person name="Goodwin L."/>
            <person name="Nordberg H.P."/>
            <person name="Cantor M.N."/>
            <person name="Hua S.X."/>
            <person name="Woyke T."/>
            <person name="Eisen J."/>
            <person name="Klenk H.-P."/>
            <person name="Klenk H.-P."/>
        </authorList>
    </citation>
    <scope>NUCLEOTIDE SEQUENCE [LARGE SCALE GENOMIC DNA]</scope>
    <source>
        <strain evidence="2 3">SP4</strain>
    </source>
</reference>
<dbReference type="KEGG" id="nou:Natoc_2242"/>
<dbReference type="Proteomes" id="UP000010878">
    <property type="component" value="Chromosome"/>
</dbReference>
<dbReference type="AlphaFoldDB" id="L0K0E0"/>
<dbReference type="HOGENOM" id="CLU_095956_0_0_2"/>
<dbReference type="PANTHER" id="PTHR39518:SF2">
    <property type="entry name" value="UPF0215 PROTEIN MJ1150"/>
    <property type="match status" value="1"/>
</dbReference>
<organism evidence="2 3">
    <name type="scientific">Natronococcus occultus SP4</name>
    <dbReference type="NCBI Taxonomy" id="694430"/>
    <lineage>
        <taxon>Archaea</taxon>
        <taxon>Methanobacteriati</taxon>
        <taxon>Methanobacteriota</taxon>
        <taxon>Stenosarchaea group</taxon>
        <taxon>Halobacteria</taxon>
        <taxon>Halobacteriales</taxon>
        <taxon>Natrialbaceae</taxon>
        <taxon>Natronococcus</taxon>
    </lineage>
</organism>
<dbReference type="PIRSF" id="PIRSF006380">
    <property type="entry name" value="UCP006380"/>
    <property type="match status" value="1"/>
</dbReference>
<protein>
    <recommendedName>
        <fullName evidence="1">UPF0215 protein Natoc_2242</fullName>
    </recommendedName>
</protein>
<dbReference type="InterPro" id="IPR002802">
    <property type="entry name" value="Endo_dU"/>
</dbReference>
<evidence type="ECO:0000313" key="2">
    <source>
        <dbReference type="EMBL" id="AGB38020.1"/>
    </source>
</evidence>
<dbReference type="eggNOG" id="arCOG00928">
    <property type="taxonomic scope" value="Archaea"/>
</dbReference>
<dbReference type="OrthoDB" id="15207at2157"/>
<dbReference type="RefSeq" id="WP_015321463.1">
    <property type="nucleotide sequence ID" value="NC_019974.1"/>
</dbReference>
<proteinExistence type="inferred from homology"/>
<gene>
    <name evidence="2" type="ORF">Natoc_2242</name>
</gene>
<sequence length="193" mass="20706">MKAGTRALGVAESFRGESSTTERSTVAGAVVRADRVVDGLGYRRCTVGGTDATDAVCELIDDLGRPDVRYVLLGAIAPAWFNVLDLSAIERRVQQPVVSVTFEDSEGLEAGLEDAFSGPALEARLDRYRRLPERRPVSVDGETVYVRSVGLEPEDAADVVRAFTPEGGRPEPIRVARQAARAADSYANALLGE</sequence>